<organism evidence="1 2">
    <name type="scientific">Stenotrophobium rhamnosiphilum</name>
    <dbReference type="NCBI Taxonomy" id="2029166"/>
    <lineage>
        <taxon>Bacteria</taxon>
        <taxon>Pseudomonadati</taxon>
        <taxon>Pseudomonadota</taxon>
        <taxon>Gammaproteobacteria</taxon>
        <taxon>Nevskiales</taxon>
        <taxon>Nevskiaceae</taxon>
        <taxon>Stenotrophobium</taxon>
    </lineage>
</organism>
<dbReference type="EMBL" id="QANS01000001">
    <property type="protein sequence ID" value="PTU32830.1"/>
    <property type="molecule type" value="Genomic_DNA"/>
</dbReference>
<evidence type="ECO:0000313" key="2">
    <source>
        <dbReference type="Proteomes" id="UP000244248"/>
    </source>
</evidence>
<dbReference type="AlphaFoldDB" id="A0A2T5MJS6"/>
<keyword evidence="2" id="KW-1185">Reference proteome</keyword>
<comment type="caution">
    <text evidence="1">The sequence shown here is derived from an EMBL/GenBank/DDBJ whole genome shotgun (WGS) entry which is preliminary data.</text>
</comment>
<name>A0A2T5MJS6_9GAMM</name>
<gene>
    <name evidence="1" type="ORF">CJD38_01580</name>
</gene>
<dbReference type="OrthoDB" id="5946591at2"/>
<reference evidence="1 2" key="1">
    <citation type="submission" date="2018-04" db="EMBL/GenBank/DDBJ databases">
        <title>Novel species isolated from glacier.</title>
        <authorList>
            <person name="Liu Q."/>
            <person name="Xin Y.-H."/>
        </authorList>
    </citation>
    <scope>NUCLEOTIDE SEQUENCE [LARGE SCALE GENOMIC DNA]</scope>
    <source>
        <strain evidence="1 2">GT1R17</strain>
    </source>
</reference>
<dbReference type="RefSeq" id="WP_107938538.1">
    <property type="nucleotide sequence ID" value="NZ_QANS01000001.1"/>
</dbReference>
<proteinExistence type="predicted"/>
<dbReference type="Proteomes" id="UP000244248">
    <property type="component" value="Unassembled WGS sequence"/>
</dbReference>
<evidence type="ECO:0000313" key="1">
    <source>
        <dbReference type="EMBL" id="PTU32830.1"/>
    </source>
</evidence>
<sequence length="332" mass="36094">MFKSSSKEGTTYSLACIGLEGHVEVSLKSLLGILKNKTSGSWQHSEDINSDVIVYNPASPLAMAMLRRESKPRANGRSAHIFIPCSSEDPGADGLTLPLRADRLLHCLQVATVQLSAAMSTIGATKHASLCERLDGLMQTRDLIAVSITVGNKTGLINPARQMIHWPRSLDADGIAQLIMEDVTLQPLLAADLDKLRHMEQEMHERMPWDAVMWAIGVSTSQARLLPRLDLRKSYKLKRWPDFGPIGRRSSDIKCTALLTHKSLTPPELAAATGMSEARISGFLNACALCGFLEEAQPVSRANPANIHMNSEASIAGGMLQRIRKALALGAN</sequence>
<accession>A0A2T5MJS6</accession>
<protein>
    <submittedName>
        <fullName evidence="1">Uncharacterized protein</fullName>
    </submittedName>
</protein>